<evidence type="ECO:0008006" key="2">
    <source>
        <dbReference type="Google" id="ProtNLM"/>
    </source>
</evidence>
<reference evidence="1" key="1">
    <citation type="submission" date="2018-05" db="EMBL/GenBank/DDBJ databases">
        <authorList>
            <person name="Lanie J.A."/>
            <person name="Ng W.-L."/>
            <person name="Kazmierczak K.M."/>
            <person name="Andrzejewski T.M."/>
            <person name="Davidsen T.M."/>
            <person name="Wayne K.J."/>
            <person name="Tettelin H."/>
            <person name="Glass J.I."/>
            <person name="Rusch D."/>
            <person name="Podicherti R."/>
            <person name="Tsui H.-C.T."/>
            <person name="Winkler M.E."/>
        </authorList>
    </citation>
    <scope>NUCLEOTIDE SEQUENCE</scope>
</reference>
<dbReference type="AlphaFoldDB" id="A0A382KAG4"/>
<name>A0A382KAG4_9ZZZZ</name>
<gene>
    <name evidence="1" type="ORF">METZ01_LOCUS273256</name>
</gene>
<sequence>VPQPPPQPAVLPGKSTTEPVIVIPAGHTMQGIPLATLLEEYSAMVGRTLIPALNLPKVTFDFITKNDLTHKEAKAFYETLLSSRGIAVLPMGEKFVLVIPAAEVAKTPPPFTDASAKNLPEADSYVMVKVKLQHVMPSSLVGVLANFAKSPNSIMGVDHARILYLRDYSANVKRMLEIIEDLDVVKETHEAVIPTGGASAIAIADSLSPLTGIIRTGRLPSGLIYEGSVPGNTTSKLT</sequence>
<organism evidence="1">
    <name type="scientific">marine metagenome</name>
    <dbReference type="NCBI Taxonomy" id="408172"/>
    <lineage>
        <taxon>unclassified sequences</taxon>
        <taxon>metagenomes</taxon>
        <taxon>ecological metagenomes</taxon>
    </lineage>
</organism>
<dbReference type="InterPro" id="IPR038591">
    <property type="entry name" value="NolW-like_sf"/>
</dbReference>
<dbReference type="Gene3D" id="3.30.1370.120">
    <property type="match status" value="1"/>
</dbReference>
<dbReference type="Gene3D" id="3.55.50.30">
    <property type="match status" value="1"/>
</dbReference>
<proteinExistence type="predicted"/>
<protein>
    <recommendedName>
        <fullName evidence="2">NolW-like domain-containing protein</fullName>
    </recommendedName>
</protein>
<feature type="non-terminal residue" evidence="1">
    <location>
        <position position="238"/>
    </location>
</feature>
<evidence type="ECO:0000313" key="1">
    <source>
        <dbReference type="EMBL" id="SVC20402.1"/>
    </source>
</evidence>
<feature type="non-terminal residue" evidence="1">
    <location>
        <position position="1"/>
    </location>
</feature>
<accession>A0A382KAG4</accession>
<dbReference type="EMBL" id="UINC01078894">
    <property type="protein sequence ID" value="SVC20402.1"/>
    <property type="molecule type" value="Genomic_DNA"/>
</dbReference>